<organism evidence="2 3">
    <name type="scientific">Tanacetum coccineum</name>
    <dbReference type="NCBI Taxonomy" id="301880"/>
    <lineage>
        <taxon>Eukaryota</taxon>
        <taxon>Viridiplantae</taxon>
        <taxon>Streptophyta</taxon>
        <taxon>Embryophyta</taxon>
        <taxon>Tracheophyta</taxon>
        <taxon>Spermatophyta</taxon>
        <taxon>Magnoliopsida</taxon>
        <taxon>eudicotyledons</taxon>
        <taxon>Gunneridae</taxon>
        <taxon>Pentapetalae</taxon>
        <taxon>asterids</taxon>
        <taxon>campanulids</taxon>
        <taxon>Asterales</taxon>
        <taxon>Asteraceae</taxon>
        <taxon>Asteroideae</taxon>
        <taxon>Anthemideae</taxon>
        <taxon>Anthemidinae</taxon>
        <taxon>Tanacetum</taxon>
    </lineage>
</organism>
<reference evidence="2" key="2">
    <citation type="submission" date="2022-01" db="EMBL/GenBank/DDBJ databases">
        <authorList>
            <person name="Yamashiro T."/>
            <person name="Shiraishi A."/>
            <person name="Satake H."/>
            <person name="Nakayama K."/>
        </authorList>
    </citation>
    <scope>NUCLEOTIDE SEQUENCE</scope>
</reference>
<reference evidence="2" key="1">
    <citation type="journal article" date="2022" name="Int. J. Mol. Sci.">
        <title>Draft Genome of Tanacetum Coccineum: Genomic Comparison of Closely Related Tanacetum-Family Plants.</title>
        <authorList>
            <person name="Yamashiro T."/>
            <person name="Shiraishi A."/>
            <person name="Nakayama K."/>
            <person name="Satake H."/>
        </authorList>
    </citation>
    <scope>NUCLEOTIDE SEQUENCE</scope>
</reference>
<protein>
    <recommendedName>
        <fullName evidence="4">Secreted protein</fullName>
    </recommendedName>
</protein>
<comment type="caution">
    <text evidence="2">The sequence shown here is derived from an EMBL/GenBank/DDBJ whole genome shotgun (WGS) entry which is preliminary data.</text>
</comment>
<name>A0ABQ5A600_9ASTR</name>
<gene>
    <name evidence="2" type="ORF">Tco_0819239</name>
</gene>
<keyword evidence="3" id="KW-1185">Reference proteome</keyword>
<accession>A0ABQ5A600</accession>
<feature type="transmembrane region" description="Helical" evidence="1">
    <location>
        <begin position="53"/>
        <end position="75"/>
    </location>
</feature>
<evidence type="ECO:0008006" key="4">
    <source>
        <dbReference type="Google" id="ProtNLM"/>
    </source>
</evidence>
<keyword evidence="1" id="KW-0472">Membrane</keyword>
<evidence type="ECO:0000256" key="1">
    <source>
        <dbReference type="SAM" id="Phobius"/>
    </source>
</evidence>
<keyword evidence="1" id="KW-0812">Transmembrane</keyword>
<dbReference type="Proteomes" id="UP001151760">
    <property type="component" value="Unassembled WGS sequence"/>
</dbReference>
<dbReference type="EMBL" id="BQNB010012013">
    <property type="protein sequence ID" value="GJS98069.1"/>
    <property type="molecule type" value="Genomic_DNA"/>
</dbReference>
<evidence type="ECO:0000313" key="2">
    <source>
        <dbReference type="EMBL" id="GJS98069.1"/>
    </source>
</evidence>
<proteinExistence type="predicted"/>
<keyword evidence="1" id="KW-1133">Transmembrane helix</keyword>
<evidence type="ECO:0000313" key="3">
    <source>
        <dbReference type="Proteomes" id="UP001151760"/>
    </source>
</evidence>
<sequence length="77" mass="7941">MYRCMTGMSDMLPVLAGVAGGLGTVGALGASYCSPYISIDGAYITRSSGQASSLAPSSLFYFSLTANSFFCLYAAKT</sequence>
<feature type="non-terminal residue" evidence="2">
    <location>
        <position position="77"/>
    </location>
</feature>